<protein>
    <recommendedName>
        <fullName evidence="6">Carbohydrate-binding module family 96 domain-containing protein</fullName>
    </recommendedName>
</protein>
<dbReference type="Gene3D" id="3.20.20.80">
    <property type="entry name" value="Glycosidases"/>
    <property type="match status" value="1"/>
</dbReference>
<evidence type="ECO:0000313" key="7">
    <source>
        <dbReference type="EMBL" id="ABS03317.1"/>
    </source>
</evidence>
<accession>A6W928</accession>
<evidence type="ECO:0000259" key="6">
    <source>
        <dbReference type="Pfam" id="PF24517"/>
    </source>
</evidence>
<feature type="domain" description="Carbohydrate-binding module family 96" evidence="6">
    <location>
        <begin position="551"/>
        <end position="709"/>
    </location>
</feature>
<evidence type="ECO:0000313" key="8">
    <source>
        <dbReference type="Proteomes" id="UP000001116"/>
    </source>
</evidence>
<evidence type="ECO:0000256" key="4">
    <source>
        <dbReference type="SAM" id="MobiDB-lite"/>
    </source>
</evidence>
<evidence type="ECO:0000256" key="5">
    <source>
        <dbReference type="SAM" id="SignalP"/>
    </source>
</evidence>
<proteinExistence type="predicted"/>
<keyword evidence="8" id="KW-1185">Reference proteome</keyword>
<dbReference type="NCBIfam" id="NF033679">
    <property type="entry name" value="DNRLRE_dom"/>
    <property type="match status" value="1"/>
</dbReference>
<dbReference type="GO" id="GO:0051118">
    <property type="term" value="F:glucan endo-1,3-alpha-glucosidase activity"/>
    <property type="evidence" value="ECO:0007669"/>
    <property type="project" value="InterPro"/>
</dbReference>
<organism evidence="7 8">
    <name type="scientific">Kineococcus radiotolerans (strain ATCC BAA-149 / DSM 14245 / SRS30216)</name>
    <dbReference type="NCBI Taxonomy" id="266940"/>
    <lineage>
        <taxon>Bacteria</taxon>
        <taxon>Bacillati</taxon>
        <taxon>Actinomycetota</taxon>
        <taxon>Actinomycetes</taxon>
        <taxon>Kineosporiales</taxon>
        <taxon>Kineosporiaceae</taxon>
        <taxon>Kineococcus</taxon>
    </lineage>
</organism>
<dbReference type="InterPro" id="IPR005197">
    <property type="entry name" value="Glyco_hydro_71"/>
</dbReference>
<dbReference type="RefSeq" id="WP_011981544.1">
    <property type="nucleotide sequence ID" value="NC_009664.2"/>
</dbReference>
<dbReference type="GO" id="GO:0005576">
    <property type="term" value="C:extracellular region"/>
    <property type="evidence" value="ECO:0007669"/>
    <property type="project" value="UniProtKB-SubCell"/>
</dbReference>
<comment type="subcellular location">
    <subcellularLocation>
        <location evidence="1">Secreted</location>
    </subcellularLocation>
</comment>
<feature type="chain" id="PRO_5002702421" description="Carbohydrate-binding module family 96 domain-containing protein" evidence="5">
    <location>
        <begin position="44"/>
        <end position="711"/>
    </location>
</feature>
<dbReference type="Pfam" id="PF03659">
    <property type="entry name" value="Glyco_hydro_71"/>
    <property type="match status" value="1"/>
</dbReference>
<dbReference type="CAZy" id="GH71">
    <property type="family name" value="Glycoside Hydrolase Family 71"/>
</dbReference>
<dbReference type="AlphaFoldDB" id="A6W928"/>
<keyword evidence="2" id="KW-0964">Secreted</keyword>
<dbReference type="CDD" id="cd11577">
    <property type="entry name" value="GH71"/>
    <property type="match status" value="1"/>
</dbReference>
<reference evidence="8" key="1">
    <citation type="journal article" date="2008" name="PLoS ONE">
        <title>Survival in nuclear waste, extreme resistance, and potential applications gleaned from the genome sequence of Kineococcus radiotolerans SRS30216.</title>
        <authorList>
            <person name="Bagwell C.E."/>
            <person name="Bhat S."/>
            <person name="Hawkins G.M."/>
            <person name="Smith B.W."/>
            <person name="Biswas T."/>
            <person name="Hoover T.R."/>
            <person name="Saunders E."/>
            <person name="Han C.S."/>
            <person name="Tsodikov O.V."/>
            <person name="Shimkets L.J."/>
        </authorList>
    </citation>
    <scope>NUCLEOTIDE SEQUENCE [LARGE SCALE GENOMIC DNA]</scope>
    <source>
        <strain evidence="8">ATCC BAA-149 / DSM 14245 / SRS30216</strain>
    </source>
</reference>
<name>A6W928_KINRD</name>
<feature type="compositionally biased region" description="Polar residues" evidence="4">
    <location>
        <begin position="404"/>
        <end position="417"/>
    </location>
</feature>
<dbReference type="eggNOG" id="COG1572">
    <property type="taxonomic scope" value="Bacteria"/>
</dbReference>
<dbReference type="KEGG" id="kra:Krad_1831"/>
<dbReference type="STRING" id="266940.Krad_1831"/>
<dbReference type="HOGENOM" id="CLU_388198_0_0_11"/>
<keyword evidence="3 5" id="KW-0732">Signal</keyword>
<dbReference type="InterPro" id="IPR055372">
    <property type="entry name" value="CBM96"/>
</dbReference>
<feature type="signal peptide" evidence="5">
    <location>
        <begin position="1"/>
        <end position="43"/>
    </location>
</feature>
<dbReference type="EMBL" id="CP000750">
    <property type="protein sequence ID" value="ABS03317.1"/>
    <property type="molecule type" value="Genomic_DNA"/>
</dbReference>
<evidence type="ECO:0000256" key="2">
    <source>
        <dbReference type="ARBA" id="ARBA00022525"/>
    </source>
</evidence>
<feature type="region of interest" description="Disordered" evidence="4">
    <location>
        <begin position="404"/>
        <end position="428"/>
    </location>
</feature>
<dbReference type="Pfam" id="PF24517">
    <property type="entry name" value="CBM96"/>
    <property type="match status" value="1"/>
</dbReference>
<dbReference type="Proteomes" id="UP000001116">
    <property type="component" value="Chromosome"/>
</dbReference>
<sequence length="711" mass="75238">MRLSPQLRTGTTRTRRWLTALLGATAVSTATLVPVLTATTANAAERPGASAFTTNDVLPFDMPSASASKAQGKLVFAHYMPSLPVSLDNADPANDYYARNYLKPGGEGGKHAAYGGFLRDRPLPVAKQSGSDWKLKNFELEVRQAKSAGIDGFSVDLLSVNPGSPLYQNQKLLLQAAQNVGGFSILLVPDMTAGASSSTPQSLAATVADLAGSSAAHRLADGRLVVSPFHADSRNASWWGTFLSVMKSEHRMPVAFFPLSLDERTSLSSFKSISYGISNWGNRNPAWNSPAPSSSPMTRAKNVQSLGLQWMQPVSVQDERPTQGIYDEAENTQNLRNTWAIARDSGANWVQIPTWNDYVEGSHIGPSAGQGWSFLDINAYYTAWYKTGSTPTIKRDTVYVTHRTQSVSAKQTTPQTKTMRHRGGSAPRDTVEALTFLTAPGTVTVTVGSTKHTCQVDAGVDTCVVPLGAGTVSAAVTRGSSTVAAVTSPQVVTNSPSVQDLHYVAASSRREGSSIPVSAPAPVPTVPASPRPTVPVTPAPVIQPASSTSTVLFPITDTYANEGAPSTEYGSDPLLVSRTGPGARAYLRFDLPKAPAGKRLTGATLRVRTAPDPMAASTAAHRVRLASNAYRVAELNWNNRPAASGAVLGEVAAGAKVNSSYDVTLATAPLASVLGTPQTVAIDALGADSLWLWSSENADRNLRPQLVLTWS</sequence>
<evidence type="ECO:0000256" key="3">
    <source>
        <dbReference type="ARBA" id="ARBA00022729"/>
    </source>
</evidence>
<dbReference type="OrthoDB" id="976137at2"/>
<gene>
    <name evidence="7" type="ordered locus">Krad_1831</name>
</gene>
<evidence type="ECO:0000256" key="1">
    <source>
        <dbReference type="ARBA" id="ARBA00004613"/>
    </source>
</evidence>